<dbReference type="PANTHER" id="PTHR42959:SF1">
    <property type="entry name" value="CARBAMOYLTRANSFERASE HYPF"/>
    <property type="match status" value="1"/>
</dbReference>
<dbReference type="PROSITE" id="PS51160">
    <property type="entry name" value="ACYLPHOSPHATASE_3"/>
    <property type="match status" value="1"/>
</dbReference>
<dbReference type="Pfam" id="PF17788">
    <property type="entry name" value="HypF_C"/>
    <property type="match status" value="1"/>
</dbReference>
<evidence type="ECO:0000256" key="6">
    <source>
        <dbReference type="ARBA" id="ARBA00022833"/>
    </source>
</evidence>
<dbReference type="GO" id="GO:0016743">
    <property type="term" value="F:carboxyl- or carbamoyltransferase activity"/>
    <property type="evidence" value="ECO:0007669"/>
    <property type="project" value="UniProtKB-UniRule"/>
</dbReference>
<accession>A0A7C1BJP3</accession>
<dbReference type="PROSITE" id="PS51163">
    <property type="entry name" value="YRDC"/>
    <property type="match status" value="1"/>
</dbReference>
<dbReference type="FunFam" id="3.30.420.40:FF:000124">
    <property type="entry name" value="Carbamoyltransferase HypF"/>
    <property type="match status" value="1"/>
</dbReference>
<dbReference type="GO" id="GO:0016874">
    <property type="term" value="F:ligase activity"/>
    <property type="evidence" value="ECO:0007669"/>
    <property type="project" value="UniProtKB-UniRule"/>
</dbReference>
<dbReference type="InterPro" id="IPR043129">
    <property type="entry name" value="ATPase_NBD"/>
</dbReference>
<dbReference type="GO" id="GO:0003725">
    <property type="term" value="F:double-stranded RNA binding"/>
    <property type="evidence" value="ECO:0007669"/>
    <property type="project" value="InterPro"/>
</dbReference>
<dbReference type="AlphaFoldDB" id="A0A7C1BJP3"/>
<dbReference type="SUPFAM" id="SSF54975">
    <property type="entry name" value="Acylphosphatase/BLUF domain-like"/>
    <property type="match status" value="1"/>
</dbReference>
<comment type="similarity">
    <text evidence="2 8">Belongs to the carbamoyltransferase HypF family.</text>
</comment>
<evidence type="ECO:0000313" key="12">
    <source>
        <dbReference type="EMBL" id="HDM90653.1"/>
    </source>
</evidence>
<dbReference type="Gene3D" id="3.30.420.40">
    <property type="match status" value="1"/>
</dbReference>
<comment type="caution">
    <text evidence="12">The sequence shown here is derived from an EMBL/GenBank/DDBJ whole genome shotgun (WGS) entry which is preliminary data.</text>
</comment>
<dbReference type="UniPathway" id="UPA00335"/>
<proteinExistence type="inferred from homology"/>
<evidence type="ECO:0000256" key="7">
    <source>
        <dbReference type="ARBA" id="ARBA00048220"/>
    </source>
</evidence>
<dbReference type="InterPro" id="IPR036046">
    <property type="entry name" value="Acylphosphatase-like_dom_sf"/>
</dbReference>
<comment type="catalytic activity">
    <reaction evidence="7">
        <text>C-terminal L-cysteinyl-[HypE protein] + carbamoyl phosphate + ATP + H2O = C-terminal S-carboxamide-L-cysteinyl-[HypE protein] + AMP + phosphate + diphosphate + H(+)</text>
        <dbReference type="Rhea" id="RHEA:55636"/>
        <dbReference type="Rhea" id="RHEA-COMP:14247"/>
        <dbReference type="Rhea" id="RHEA-COMP:14392"/>
        <dbReference type="ChEBI" id="CHEBI:15377"/>
        <dbReference type="ChEBI" id="CHEBI:15378"/>
        <dbReference type="ChEBI" id="CHEBI:30616"/>
        <dbReference type="ChEBI" id="CHEBI:33019"/>
        <dbReference type="ChEBI" id="CHEBI:43474"/>
        <dbReference type="ChEBI" id="CHEBI:58228"/>
        <dbReference type="ChEBI" id="CHEBI:76913"/>
        <dbReference type="ChEBI" id="CHEBI:139126"/>
        <dbReference type="ChEBI" id="CHEBI:456215"/>
    </reaction>
</comment>
<dbReference type="GO" id="GO:0051604">
    <property type="term" value="P:protein maturation"/>
    <property type="evidence" value="ECO:0007669"/>
    <property type="project" value="TreeGrafter"/>
</dbReference>
<dbReference type="SUPFAM" id="SSF53067">
    <property type="entry name" value="Actin-like ATPase domain"/>
    <property type="match status" value="1"/>
</dbReference>
<dbReference type="PROSITE" id="PS00150">
    <property type="entry name" value="ACYLPHOSPHATASE_1"/>
    <property type="match status" value="1"/>
</dbReference>
<keyword evidence="5" id="KW-0863">Zinc-finger</keyword>
<feature type="active site" evidence="9">
    <location>
        <position position="37"/>
    </location>
</feature>
<dbReference type="Gene3D" id="3.30.420.360">
    <property type="match status" value="1"/>
</dbReference>
<reference evidence="12" key="1">
    <citation type="journal article" date="2020" name="mSystems">
        <title>Genome- and Community-Level Interaction Insights into Carbon Utilization and Element Cycling Functions of Hydrothermarchaeota in Hydrothermal Sediment.</title>
        <authorList>
            <person name="Zhou Z."/>
            <person name="Liu Y."/>
            <person name="Xu W."/>
            <person name="Pan J."/>
            <person name="Luo Z.H."/>
            <person name="Li M."/>
        </authorList>
    </citation>
    <scope>NUCLEOTIDE SEQUENCE [LARGE SCALE GENOMIC DNA]</scope>
    <source>
        <strain evidence="12">HyVt-237</strain>
    </source>
</reference>
<keyword evidence="3" id="KW-0436">Ligase</keyword>
<evidence type="ECO:0000256" key="3">
    <source>
        <dbReference type="ARBA" id="ARBA00022598"/>
    </source>
</evidence>
<dbReference type="GO" id="GO:0008270">
    <property type="term" value="F:zinc ion binding"/>
    <property type="evidence" value="ECO:0007669"/>
    <property type="project" value="UniProtKB-KW"/>
</dbReference>
<gene>
    <name evidence="12" type="primary">hypF</name>
    <name evidence="12" type="ORF">ENG67_05580</name>
</gene>
<dbReference type="PANTHER" id="PTHR42959">
    <property type="entry name" value="CARBAMOYLTRANSFERASE"/>
    <property type="match status" value="1"/>
</dbReference>
<organism evidence="12">
    <name type="scientific">candidate division WOR-3 bacterium</name>
    <dbReference type="NCBI Taxonomy" id="2052148"/>
    <lineage>
        <taxon>Bacteria</taxon>
        <taxon>Bacteria division WOR-3</taxon>
    </lineage>
</organism>
<keyword evidence="4" id="KW-0479">Metal-binding</keyword>
<evidence type="ECO:0000256" key="5">
    <source>
        <dbReference type="ARBA" id="ARBA00022771"/>
    </source>
</evidence>
<name>A0A7C1BJP3_UNCW3</name>
<feature type="domain" description="Acylphosphatase-like" evidence="10">
    <location>
        <begin position="4"/>
        <end position="90"/>
    </location>
</feature>
<dbReference type="InterPro" id="IPR051060">
    <property type="entry name" value="Carbamoyltrans_HypF-like"/>
</dbReference>
<comment type="catalytic activity">
    <reaction evidence="9">
        <text>an acyl phosphate + H2O = a carboxylate + phosphate + H(+)</text>
        <dbReference type="Rhea" id="RHEA:14965"/>
        <dbReference type="ChEBI" id="CHEBI:15377"/>
        <dbReference type="ChEBI" id="CHEBI:15378"/>
        <dbReference type="ChEBI" id="CHEBI:29067"/>
        <dbReference type="ChEBI" id="CHEBI:43474"/>
        <dbReference type="ChEBI" id="CHEBI:59918"/>
        <dbReference type="EC" id="3.6.1.7"/>
    </reaction>
</comment>
<dbReference type="SUPFAM" id="SSF55821">
    <property type="entry name" value="YrdC/RibB"/>
    <property type="match status" value="1"/>
</dbReference>
<evidence type="ECO:0000256" key="4">
    <source>
        <dbReference type="ARBA" id="ARBA00022723"/>
    </source>
</evidence>
<dbReference type="EC" id="6.2.-.-" evidence="8"/>
<dbReference type="Pfam" id="PF01300">
    <property type="entry name" value="Sua5_yciO_yrdC"/>
    <property type="match status" value="1"/>
</dbReference>
<dbReference type="GO" id="GO:0003998">
    <property type="term" value="F:acylphosphatase activity"/>
    <property type="evidence" value="ECO:0007669"/>
    <property type="project" value="UniProtKB-EC"/>
</dbReference>
<keyword evidence="6" id="KW-0862">Zinc</keyword>
<keyword evidence="9" id="KW-0378">Hydrolase</keyword>
<dbReference type="EMBL" id="DRBW01000204">
    <property type="protein sequence ID" value="HDM90653.1"/>
    <property type="molecule type" value="Genomic_DNA"/>
</dbReference>
<evidence type="ECO:0000256" key="9">
    <source>
        <dbReference type="PROSITE-ProRule" id="PRU00520"/>
    </source>
</evidence>
<sequence>MIKRKLLRVYGIVQGVGFRPYVYRIATSLGLRGFVRNDTLGVEIEIEGDEEKIETFKRRLYSECPPAASIDRLVEEEIDTKGDASFVIYESSSGRERETLISPDLATCPDCLRELFDPGDRRFRYPFINCTNCGPRYTIIEDVPYDRPNTTMRKFEMCPECRAEYENPADRRFHAQPNACPVCGPEVWLVEGNGVKIQVGDPIKAAARFIQEGKIIALKGLGGFHVACDATNDNVVKRLRALKKRGDKPFALMAPDLETVERLCFLSDKERELLTSPKCPILLLEAREEAWKVISRDVAPRNRYIGFMLPYTPLHHLLLRETKRPLVMTSGNLRDESIIKDNDVALEKLSGIADYFLLHNRDIATRIDDSVARVIDGKEILIRRARGYVPAPISLPFTSDKEILALGPMMKSTLCFLRGQRAFLSQYLGDNDIYDNYLYLLEIMERLKKLFGFKPELVVHDLHPDYPTTRLAGEMELPALAVQHHEAHLASVLAEKGLVDDEVLGVAFDGTGYGRDGRIWGGEFFAGKTGNFERIAHIAYFPLPGGEKAIEEPWRIALALMKEVLGEEALETPWAAKLRTNHNLEAVLRLAETERLSPLTSSAGRLFDGVSSLLSIRHRITYEAQAAIELEMAADPEVKDSYEPLFTESEGHLILDVKALVAEVYDDILRGTPVPVIAARFHNWFVSAVLRVADFVRDDRGIEKVVLSGGAFQNRFLLERTINALKENRFKVYFNEKVPINDGGVSLGQAYTAAVLVREGRL</sequence>
<comment type="pathway">
    <text evidence="1">Protein modification; [NiFe] hydrogenase maturation.</text>
</comment>
<feature type="domain" description="YrdC-like" evidence="11">
    <location>
        <begin position="200"/>
        <end position="387"/>
    </location>
</feature>
<protein>
    <recommendedName>
        <fullName evidence="8">Carbamoyltransferase</fullName>
        <ecNumber evidence="8">6.2.-.-</ecNumber>
    </recommendedName>
</protein>
<dbReference type="InterPro" id="IPR011125">
    <property type="entry name" value="Znf_HypF"/>
</dbReference>
<dbReference type="NCBIfam" id="TIGR00143">
    <property type="entry name" value="hypF"/>
    <property type="match status" value="1"/>
</dbReference>
<dbReference type="InterPro" id="IPR001792">
    <property type="entry name" value="Acylphosphatase-like_dom"/>
</dbReference>
<evidence type="ECO:0000256" key="8">
    <source>
        <dbReference type="PIRNR" id="PIRNR006256"/>
    </source>
</evidence>
<dbReference type="InterPro" id="IPR004421">
    <property type="entry name" value="Carbamoyltransferase_HypF"/>
</dbReference>
<evidence type="ECO:0000256" key="1">
    <source>
        <dbReference type="ARBA" id="ARBA00004711"/>
    </source>
</evidence>
<dbReference type="Proteomes" id="UP000885931">
    <property type="component" value="Unassembled WGS sequence"/>
</dbReference>
<dbReference type="InterPro" id="IPR017968">
    <property type="entry name" value="Acylphosphatase_CS"/>
</dbReference>
<dbReference type="InterPro" id="IPR041440">
    <property type="entry name" value="HypF_C"/>
</dbReference>
<feature type="active site" evidence="9">
    <location>
        <position position="19"/>
    </location>
</feature>
<dbReference type="Gene3D" id="3.30.110.120">
    <property type="match status" value="1"/>
</dbReference>
<dbReference type="Pfam" id="PF00708">
    <property type="entry name" value="Acylphosphatase"/>
    <property type="match status" value="1"/>
</dbReference>
<dbReference type="Pfam" id="PF22521">
    <property type="entry name" value="HypF_C_2"/>
    <property type="match status" value="1"/>
</dbReference>
<evidence type="ECO:0000259" key="10">
    <source>
        <dbReference type="PROSITE" id="PS51160"/>
    </source>
</evidence>
<dbReference type="Gene3D" id="3.90.870.50">
    <property type="match status" value="1"/>
</dbReference>
<dbReference type="InterPro" id="IPR006070">
    <property type="entry name" value="Sua5-like_dom"/>
</dbReference>
<dbReference type="Pfam" id="PF07503">
    <property type="entry name" value="zf-HYPF"/>
    <property type="match status" value="2"/>
</dbReference>
<evidence type="ECO:0000256" key="2">
    <source>
        <dbReference type="ARBA" id="ARBA00008097"/>
    </source>
</evidence>
<dbReference type="InterPro" id="IPR055128">
    <property type="entry name" value="HypF_C_2"/>
</dbReference>
<evidence type="ECO:0000259" key="11">
    <source>
        <dbReference type="PROSITE" id="PS51163"/>
    </source>
</evidence>
<dbReference type="PIRSF" id="PIRSF006256">
    <property type="entry name" value="CMPcnvr_hdrg_mat"/>
    <property type="match status" value="1"/>
</dbReference>
<dbReference type="InterPro" id="IPR017945">
    <property type="entry name" value="DHBP_synth_RibB-like_a/b_dom"/>
</dbReference>